<dbReference type="KEGG" id="spsw:Sps_03015"/>
<name>A0A1S6HRM6_9GAMM</name>
<gene>
    <name evidence="2" type="ORF">Sps_03015</name>
</gene>
<feature type="chain" id="PRO_5012277931" evidence="1">
    <location>
        <begin position="22"/>
        <end position="116"/>
    </location>
</feature>
<dbReference type="RefSeq" id="WP_077753242.1">
    <property type="nucleotide sequence ID" value="NZ_CP014782.1"/>
</dbReference>
<evidence type="ECO:0000313" key="3">
    <source>
        <dbReference type="Proteomes" id="UP000189545"/>
    </source>
</evidence>
<keyword evidence="3" id="KW-1185">Reference proteome</keyword>
<evidence type="ECO:0000313" key="2">
    <source>
        <dbReference type="EMBL" id="AQS38162.1"/>
    </source>
</evidence>
<organism evidence="2 3">
    <name type="scientific">Shewanella psychrophila</name>
    <dbReference type="NCBI Taxonomy" id="225848"/>
    <lineage>
        <taxon>Bacteria</taxon>
        <taxon>Pseudomonadati</taxon>
        <taxon>Pseudomonadota</taxon>
        <taxon>Gammaproteobacteria</taxon>
        <taxon>Alteromonadales</taxon>
        <taxon>Shewanellaceae</taxon>
        <taxon>Shewanella</taxon>
    </lineage>
</organism>
<proteinExistence type="predicted"/>
<accession>A0A1S6HRM6</accession>
<feature type="signal peptide" evidence="1">
    <location>
        <begin position="1"/>
        <end position="21"/>
    </location>
</feature>
<dbReference type="AlphaFoldDB" id="A0A1S6HRM6"/>
<keyword evidence="1" id="KW-0732">Signal</keyword>
<dbReference type="STRING" id="225848.Sps_03015"/>
<dbReference type="OrthoDB" id="6293877at2"/>
<sequence>MRKIIIICTVALTSIASGVFTAGSYALEASPVSTISRFISYSQFGDGDVVFRIKNSTVGCFGYWMNKADPGFEANLSMALAAFHSKSSVKIQGHEDQKWSGSESFWCKLYAIEYPE</sequence>
<protein>
    <submittedName>
        <fullName evidence="2">Uncharacterized protein</fullName>
    </submittedName>
</protein>
<evidence type="ECO:0000256" key="1">
    <source>
        <dbReference type="SAM" id="SignalP"/>
    </source>
</evidence>
<reference evidence="2 3" key="1">
    <citation type="submission" date="2016-03" db="EMBL/GenBank/DDBJ databases">
        <title>Complete genome sequence of Shewanella psychrophila WP2, a deep sea bacterium isolated from west Pacific sediment.</title>
        <authorList>
            <person name="Xu G."/>
            <person name="Jian H."/>
        </authorList>
    </citation>
    <scope>NUCLEOTIDE SEQUENCE [LARGE SCALE GENOMIC DNA]</scope>
    <source>
        <strain evidence="2 3">WP2</strain>
    </source>
</reference>
<dbReference type="EMBL" id="CP014782">
    <property type="protein sequence ID" value="AQS38162.1"/>
    <property type="molecule type" value="Genomic_DNA"/>
</dbReference>
<dbReference type="Proteomes" id="UP000189545">
    <property type="component" value="Chromosome"/>
</dbReference>